<reference evidence="2" key="1">
    <citation type="journal article" date="2023" name="G3 (Bethesda)">
        <title>Genome assembly and association tests identify interacting loci associated with vigor, precocity, and sex in interspecific pistachio rootstocks.</title>
        <authorList>
            <person name="Palmer W."/>
            <person name="Jacygrad E."/>
            <person name="Sagayaradj S."/>
            <person name="Cavanaugh K."/>
            <person name="Han R."/>
            <person name="Bertier L."/>
            <person name="Beede B."/>
            <person name="Kafkas S."/>
            <person name="Golino D."/>
            <person name="Preece J."/>
            <person name="Michelmore R."/>
        </authorList>
    </citation>
    <scope>NUCLEOTIDE SEQUENCE [LARGE SCALE GENOMIC DNA]</scope>
</reference>
<sequence length="187" mass="21418">MTWILSSVKPHLVLNLKPYKTAAAMWNYLNTVYKQDNSARRFQLEYEMANFTQGSLSIEEYFSDFQTLWADYSDIVYANVPAVALSTVQAVHATRSNLMNRHLVPSLDACLSELLRRNKGRDMRAVQCFSCKPFGHIARDCPKKFCNYCKKQGHIIAACPIRPERKQGTLIMPPLVPLILLHCLLPR</sequence>
<accession>A0ACC1A878</accession>
<dbReference type="EMBL" id="CM047908">
    <property type="protein sequence ID" value="KAJ0081991.1"/>
    <property type="molecule type" value="Genomic_DNA"/>
</dbReference>
<comment type="caution">
    <text evidence="1">The sequence shown here is derived from an EMBL/GenBank/DDBJ whole genome shotgun (WGS) entry which is preliminary data.</text>
</comment>
<evidence type="ECO:0000313" key="2">
    <source>
        <dbReference type="Proteomes" id="UP001164250"/>
    </source>
</evidence>
<organism evidence="1 2">
    <name type="scientific">Pistacia atlantica</name>
    <dbReference type="NCBI Taxonomy" id="434234"/>
    <lineage>
        <taxon>Eukaryota</taxon>
        <taxon>Viridiplantae</taxon>
        <taxon>Streptophyta</taxon>
        <taxon>Embryophyta</taxon>
        <taxon>Tracheophyta</taxon>
        <taxon>Spermatophyta</taxon>
        <taxon>Magnoliopsida</taxon>
        <taxon>eudicotyledons</taxon>
        <taxon>Gunneridae</taxon>
        <taxon>Pentapetalae</taxon>
        <taxon>rosids</taxon>
        <taxon>malvids</taxon>
        <taxon>Sapindales</taxon>
        <taxon>Anacardiaceae</taxon>
        <taxon>Pistacia</taxon>
    </lineage>
</organism>
<proteinExistence type="predicted"/>
<gene>
    <name evidence="1" type="ORF">Patl1_11439</name>
</gene>
<protein>
    <submittedName>
        <fullName evidence="1">Uncharacterized protein</fullName>
    </submittedName>
</protein>
<keyword evidence="2" id="KW-1185">Reference proteome</keyword>
<dbReference type="Proteomes" id="UP001164250">
    <property type="component" value="Chromosome 12"/>
</dbReference>
<evidence type="ECO:0000313" key="1">
    <source>
        <dbReference type="EMBL" id="KAJ0081991.1"/>
    </source>
</evidence>
<name>A0ACC1A878_9ROSI</name>